<organism evidence="1 2">
    <name type="scientific">Zarea fungicola</name>
    <dbReference type="NCBI Taxonomy" id="93591"/>
    <lineage>
        <taxon>Eukaryota</taxon>
        <taxon>Fungi</taxon>
        <taxon>Dikarya</taxon>
        <taxon>Ascomycota</taxon>
        <taxon>Pezizomycotina</taxon>
        <taxon>Sordariomycetes</taxon>
        <taxon>Hypocreomycetidae</taxon>
        <taxon>Hypocreales</taxon>
        <taxon>Cordycipitaceae</taxon>
        <taxon>Zarea</taxon>
    </lineage>
</organism>
<name>A0ACC1MLZ2_9HYPO</name>
<proteinExistence type="predicted"/>
<gene>
    <name evidence="1" type="ORF">NQ176_g9532</name>
</gene>
<evidence type="ECO:0000313" key="1">
    <source>
        <dbReference type="EMBL" id="KAJ2967708.1"/>
    </source>
</evidence>
<dbReference type="Proteomes" id="UP001143910">
    <property type="component" value="Unassembled WGS sequence"/>
</dbReference>
<accession>A0ACC1MLZ2</accession>
<comment type="caution">
    <text evidence="1">The sequence shown here is derived from an EMBL/GenBank/DDBJ whole genome shotgun (WGS) entry which is preliminary data.</text>
</comment>
<reference evidence="1" key="1">
    <citation type="submission" date="2022-08" db="EMBL/GenBank/DDBJ databases">
        <title>Genome Sequence of Lecanicillium fungicola.</title>
        <authorList>
            <person name="Buettner E."/>
        </authorList>
    </citation>
    <scope>NUCLEOTIDE SEQUENCE</scope>
    <source>
        <strain evidence="1">Babe33</strain>
    </source>
</reference>
<dbReference type="EMBL" id="JANJQO010002212">
    <property type="protein sequence ID" value="KAJ2967708.1"/>
    <property type="molecule type" value="Genomic_DNA"/>
</dbReference>
<protein>
    <submittedName>
        <fullName evidence="1">Uncharacterized protein</fullName>
    </submittedName>
</protein>
<sequence length="535" mass="57628">MRCSVGAALVLGGSLQGLCYGSQVECSSVAFQDILKSIPDSSLNYVAHVAQNGSFGDAATNIPFPRNATGLPELCALSVNIKTPGNTSYNFGMFLPSNWNGRFLATGNGGFGGGINWLDMGAFSNYGFATISTDTGHSSAVDDGKWGLNQPEKLINWGHRAMHGSITSAKAITKAYYAGDINFSYYASCSTGGRQGLKEIQLNPESFDGVIVGAPAWWTTHLQTWTLKQGLTNFPASTPSYIPPNLFQTIANEMIKQCDTQDGVRDGIVADPFGCNFDFNQLLCRPGQNTTTCLTMAQIETAQKLYSPYLDANQTLLFPGITLGTSAAALSAKPSGLGIDFLQDWIFNDTNWDFTTFDIKDVGLADMINPGGATADDFDLSPFEKRGGKLIHYHGLADNLIPSGSSQYFYNQVYRTLTAKGLGVDDFYRFFFIPGMGHCSGAPVAPWYIGGGNQHVAGASHSVPGFADPKHDVIMAIMAWVEQGKAPDQLIATKFRNDTVSSGVESQRPLCPYPKQAQYVGHGDTNRPDSWKCVA</sequence>
<evidence type="ECO:0000313" key="2">
    <source>
        <dbReference type="Proteomes" id="UP001143910"/>
    </source>
</evidence>
<keyword evidence="2" id="KW-1185">Reference proteome</keyword>